<evidence type="ECO:0000313" key="4">
    <source>
        <dbReference type="Proteomes" id="UP000246635"/>
    </source>
</evidence>
<dbReference type="RefSeq" id="WP_174812632.1">
    <property type="nucleotide sequence ID" value="NZ_CP054612.1"/>
</dbReference>
<dbReference type="InterPro" id="IPR049492">
    <property type="entry name" value="BD-FAE-like_dom"/>
</dbReference>
<accession>A0A2V2YQT7</accession>
<dbReference type="PANTHER" id="PTHR48081">
    <property type="entry name" value="AB HYDROLASE SUPERFAMILY PROTEIN C4A8.06C"/>
    <property type="match status" value="1"/>
</dbReference>
<dbReference type="SUPFAM" id="SSF53474">
    <property type="entry name" value="alpha/beta-Hydrolases"/>
    <property type="match status" value="1"/>
</dbReference>
<dbReference type="Gene3D" id="3.40.50.1820">
    <property type="entry name" value="alpha/beta hydrolase"/>
    <property type="match status" value="1"/>
</dbReference>
<reference evidence="3 4" key="1">
    <citation type="submission" date="2018-05" db="EMBL/GenBank/DDBJ databases">
        <title>Genomic Encyclopedia of Type Strains, Phase III (KMG-III): the genomes of soil and plant-associated and newly described type strains.</title>
        <authorList>
            <person name="Whitman W."/>
        </authorList>
    </citation>
    <scope>NUCLEOTIDE SEQUENCE [LARGE SCALE GENOMIC DNA]</scope>
    <source>
        <strain evidence="3 4">CECT 5696</strain>
    </source>
</reference>
<evidence type="ECO:0000259" key="2">
    <source>
        <dbReference type="Pfam" id="PF20434"/>
    </source>
</evidence>
<dbReference type="Proteomes" id="UP000246635">
    <property type="component" value="Unassembled WGS sequence"/>
</dbReference>
<protein>
    <submittedName>
        <fullName evidence="3">Acetyl esterase/lipase</fullName>
    </submittedName>
</protein>
<dbReference type="GO" id="GO:0016787">
    <property type="term" value="F:hydrolase activity"/>
    <property type="evidence" value="ECO:0007669"/>
    <property type="project" value="UniProtKB-KW"/>
</dbReference>
<evidence type="ECO:0000313" key="3">
    <source>
        <dbReference type="EMBL" id="PWV99376.1"/>
    </source>
</evidence>
<dbReference type="InterPro" id="IPR029058">
    <property type="entry name" value="AB_hydrolase_fold"/>
</dbReference>
<dbReference type="EMBL" id="QGTQ01000015">
    <property type="protein sequence ID" value="PWV99376.1"/>
    <property type="molecule type" value="Genomic_DNA"/>
</dbReference>
<sequence>MKQRVNIVYKNVSDAALYLDLFLPDDVAGHCPVIVWIHGGSWFEGSKENCPILFLVDHGYAVASISYRLSTEAVFPAQVLDCRDAIIHLKNHADAYGIDPDRVGVWGESAGGHLAACIGVTNDPDAEYAVHAVCDFCGPVDIYALECEWSRSGINQPTPGSVLLGVPIHESEHLAATINPITYIHSAPYKLPPFLIVHGDQDVNVPIAQSIMLVEALESVGTNVVSHTAEGSGHNISDPAVFQRAVDFFDSILKVKVNSR</sequence>
<organism evidence="3 4">
    <name type="scientific">Paenibacillus cellulosilyticus</name>
    <dbReference type="NCBI Taxonomy" id="375489"/>
    <lineage>
        <taxon>Bacteria</taxon>
        <taxon>Bacillati</taxon>
        <taxon>Bacillota</taxon>
        <taxon>Bacilli</taxon>
        <taxon>Bacillales</taxon>
        <taxon>Paenibacillaceae</taxon>
        <taxon>Paenibacillus</taxon>
    </lineage>
</organism>
<gene>
    <name evidence="3" type="ORF">DFQ01_11592</name>
</gene>
<proteinExistence type="predicted"/>
<keyword evidence="4" id="KW-1185">Reference proteome</keyword>
<name>A0A2V2YQT7_9BACL</name>
<keyword evidence="1" id="KW-0378">Hydrolase</keyword>
<dbReference type="PANTHER" id="PTHR48081:SF13">
    <property type="entry name" value="ALPHA_BETA HYDROLASE"/>
    <property type="match status" value="1"/>
</dbReference>
<dbReference type="InterPro" id="IPR050300">
    <property type="entry name" value="GDXG_lipolytic_enzyme"/>
</dbReference>
<dbReference type="Pfam" id="PF20434">
    <property type="entry name" value="BD-FAE"/>
    <property type="match status" value="1"/>
</dbReference>
<feature type="domain" description="BD-FAE-like" evidence="2">
    <location>
        <begin position="19"/>
        <end position="217"/>
    </location>
</feature>
<evidence type="ECO:0000256" key="1">
    <source>
        <dbReference type="ARBA" id="ARBA00022801"/>
    </source>
</evidence>
<comment type="caution">
    <text evidence="3">The sequence shown here is derived from an EMBL/GenBank/DDBJ whole genome shotgun (WGS) entry which is preliminary data.</text>
</comment>
<dbReference type="AlphaFoldDB" id="A0A2V2YQT7"/>